<dbReference type="InterPro" id="IPR043035">
    <property type="entry name" value="Ribosomal_mL64_sf"/>
</dbReference>
<dbReference type="Pfam" id="PF10147">
    <property type="entry name" value="CR6_interact"/>
    <property type="match status" value="1"/>
</dbReference>
<dbReference type="OMA" id="AREQCIA"/>
<evidence type="ECO:0000256" key="8">
    <source>
        <dbReference type="ARBA" id="ARBA00023274"/>
    </source>
</evidence>
<evidence type="ECO:0000256" key="2">
    <source>
        <dbReference type="ARBA" id="ARBA00004173"/>
    </source>
</evidence>
<keyword evidence="9" id="KW-0131">Cell cycle</keyword>
<dbReference type="EMBL" id="CM004470">
    <property type="protein sequence ID" value="OCT90439.1"/>
    <property type="molecule type" value="Genomic_DNA"/>
</dbReference>
<evidence type="ECO:0000256" key="4">
    <source>
        <dbReference type="ARBA" id="ARBA00022980"/>
    </source>
</evidence>
<sequence length="169" mass="19530">MAAPLYRCCVRLRHLTRTGISRGVKPEGLLPSPEKLREIEEEKEWNWNPSLTDMLERVESEGRKKQENERIIAANLAKMVADWRREKREVKQKLREEKARKERLMAIACDKFGLNVDHWSPKFQEMVKELEKEEEKKKQKALKRIQKAESLAAAAPTTLAPSSPNAGSP</sequence>
<evidence type="ECO:0000313" key="15">
    <source>
        <dbReference type="EMBL" id="OCT90439.1"/>
    </source>
</evidence>
<keyword evidence="6" id="KW-0496">Mitochondrion</keyword>
<evidence type="ECO:0000256" key="1">
    <source>
        <dbReference type="ARBA" id="ARBA00004123"/>
    </source>
</evidence>
<evidence type="ECO:0000256" key="3">
    <source>
        <dbReference type="ARBA" id="ARBA00005421"/>
    </source>
</evidence>
<dbReference type="Proteomes" id="UP000694892">
    <property type="component" value="Chromosome 3L"/>
</dbReference>
<evidence type="ECO:0000256" key="9">
    <source>
        <dbReference type="ARBA" id="ARBA00023306"/>
    </source>
</evidence>
<feature type="compositionally biased region" description="Low complexity" evidence="14">
    <location>
        <begin position="148"/>
        <end position="169"/>
    </location>
</feature>
<comment type="subcellular location">
    <subcellularLocation>
        <location evidence="2">Mitochondrion</location>
    </subcellularLocation>
    <subcellularLocation>
        <location evidence="1">Nucleus</location>
    </subcellularLocation>
</comment>
<dbReference type="AlphaFoldDB" id="A0A974HU68"/>
<dbReference type="GO" id="GO:0005739">
    <property type="term" value="C:mitochondrion"/>
    <property type="evidence" value="ECO:0007669"/>
    <property type="project" value="UniProtKB-SubCell"/>
</dbReference>
<evidence type="ECO:0000256" key="14">
    <source>
        <dbReference type="SAM" id="MobiDB-lite"/>
    </source>
</evidence>
<dbReference type="GO" id="GO:0005634">
    <property type="term" value="C:nucleus"/>
    <property type="evidence" value="ECO:0007669"/>
    <property type="project" value="UniProtKB-SubCell"/>
</dbReference>
<evidence type="ECO:0000313" key="16">
    <source>
        <dbReference type="Proteomes" id="UP000694892"/>
    </source>
</evidence>
<keyword evidence="4" id="KW-0689">Ribosomal protein</keyword>
<evidence type="ECO:0000256" key="13">
    <source>
        <dbReference type="ARBA" id="ARBA00060144"/>
    </source>
</evidence>
<name>A0A974HU68_XENLA</name>
<evidence type="ECO:0000256" key="12">
    <source>
        <dbReference type="ARBA" id="ARBA00035485"/>
    </source>
</evidence>
<keyword evidence="5" id="KW-0175">Coiled coil</keyword>
<proteinExistence type="inferred from homology"/>
<evidence type="ECO:0000256" key="7">
    <source>
        <dbReference type="ARBA" id="ARBA00023242"/>
    </source>
</evidence>
<evidence type="ECO:0000256" key="11">
    <source>
        <dbReference type="ARBA" id="ARBA00035184"/>
    </source>
</evidence>
<dbReference type="GO" id="GO:1990904">
    <property type="term" value="C:ribonucleoprotein complex"/>
    <property type="evidence" value="ECO:0007669"/>
    <property type="project" value="UniProtKB-KW"/>
</dbReference>
<dbReference type="PANTHER" id="PTHR31761">
    <property type="entry name" value="GROWTH ARREST AND DNA DAMAGE-INDUCIBLE PROTEINS-INTERACTING PROTEIN 1 GADD45GIP1"/>
    <property type="match status" value="1"/>
</dbReference>
<accession>A0A974HU68</accession>
<dbReference type="PANTHER" id="PTHR31761:SF1">
    <property type="entry name" value="LARGE RIBOSOMAL SUBUNIT PROTEIN ML64"/>
    <property type="match status" value="1"/>
</dbReference>
<feature type="region of interest" description="Disordered" evidence="14">
    <location>
        <begin position="133"/>
        <end position="169"/>
    </location>
</feature>
<dbReference type="Gene3D" id="6.10.280.120">
    <property type="entry name" value="Growth arrest and DNA-damage-inducible proteins-interacting protein 1"/>
    <property type="match status" value="1"/>
</dbReference>
<protein>
    <recommendedName>
        <fullName evidence="11">Large ribosomal subunit protein mL64</fullName>
    </recommendedName>
    <alternativeName>
        <fullName evidence="10">39S ribosomal protein L59, mitochondrial</fullName>
    </alternativeName>
    <alternativeName>
        <fullName evidence="12">Growth arrest and DNA damage-inducible proteins-interacting protein 1</fullName>
    </alternativeName>
</protein>
<evidence type="ECO:0000256" key="10">
    <source>
        <dbReference type="ARBA" id="ARBA00030700"/>
    </source>
</evidence>
<reference evidence="16" key="1">
    <citation type="journal article" date="2016" name="Nature">
        <title>Genome evolution in the allotetraploid frog Xenopus laevis.</title>
        <authorList>
            <person name="Session A.M."/>
            <person name="Uno Y."/>
            <person name="Kwon T."/>
            <person name="Chapman J.A."/>
            <person name="Toyoda A."/>
            <person name="Takahashi S."/>
            <person name="Fukui A."/>
            <person name="Hikosaka A."/>
            <person name="Suzuki A."/>
            <person name="Kondo M."/>
            <person name="van Heeringen S.J."/>
            <person name="Quigley I."/>
            <person name="Heinz S."/>
            <person name="Ogino H."/>
            <person name="Ochi H."/>
            <person name="Hellsten U."/>
            <person name="Lyons J.B."/>
            <person name="Simakov O."/>
            <person name="Putnam N."/>
            <person name="Stites J."/>
            <person name="Kuroki Y."/>
            <person name="Tanaka T."/>
            <person name="Michiue T."/>
            <person name="Watanabe M."/>
            <person name="Bogdanovic O."/>
            <person name="Lister R."/>
            <person name="Georgiou G."/>
            <person name="Paranjpe S.S."/>
            <person name="van Kruijsbergen I."/>
            <person name="Shu S."/>
            <person name="Carlson J."/>
            <person name="Kinoshita T."/>
            <person name="Ohta Y."/>
            <person name="Mawaribuchi S."/>
            <person name="Jenkins J."/>
            <person name="Grimwood J."/>
            <person name="Schmutz J."/>
            <person name="Mitros T."/>
            <person name="Mozaffari S.V."/>
            <person name="Suzuki Y."/>
            <person name="Haramoto Y."/>
            <person name="Yamamoto T.S."/>
            <person name="Takagi C."/>
            <person name="Heald R."/>
            <person name="Miller K."/>
            <person name="Haudenschild C."/>
            <person name="Kitzman J."/>
            <person name="Nakayama T."/>
            <person name="Izutsu Y."/>
            <person name="Robert J."/>
            <person name="Fortriede J."/>
            <person name="Burns K."/>
            <person name="Lotay V."/>
            <person name="Karimi K."/>
            <person name="Yasuoka Y."/>
            <person name="Dichmann D.S."/>
            <person name="Flajnik M.F."/>
            <person name="Houston D.W."/>
            <person name="Shendure J."/>
            <person name="DuPasquier L."/>
            <person name="Vize P.D."/>
            <person name="Zorn A.M."/>
            <person name="Ito M."/>
            <person name="Marcotte E.M."/>
            <person name="Wallingford J.B."/>
            <person name="Ito Y."/>
            <person name="Asashima M."/>
            <person name="Ueno N."/>
            <person name="Matsuda Y."/>
            <person name="Veenstra G.J."/>
            <person name="Fujiyama A."/>
            <person name="Harland R.M."/>
            <person name="Taira M."/>
            <person name="Rokhsar D.S."/>
        </authorList>
    </citation>
    <scope>NUCLEOTIDE SEQUENCE [LARGE SCALE GENOMIC DNA]</scope>
    <source>
        <strain evidence="16">J</strain>
    </source>
</reference>
<organism evidence="15 16">
    <name type="scientific">Xenopus laevis</name>
    <name type="common">African clawed frog</name>
    <dbReference type="NCBI Taxonomy" id="8355"/>
    <lineage>
        <taxon>Eukaryota</taxon>
        <taxon>Metazoa</taxon>
        <taxon>Chordata</taxon>
        <taxon>Craniata</taxon>
        <taxon>Vertebrata</taxon>
        <taxon>Euteleostomi</taxon>
        <taxon>Amphibia</taxon>
        <taxon>Batrachia</taxon>
        <taxon>Anura</taxon>
        <taxon>Pipoidea</taxon>
        <taxon>Pipidae</taxon>
        <taxon>Xenopodinae</taxon>
        <taxon>Xenopus</taxon>
        <taxon>Xenopus</taxon>
    </lineage>
</organism>
<gene>
    <name evidence="15" type="ORF">XELAEV_18019053mg</name>
</gene>
<evidence type="ECO:0000256" key="5">
    <source>
        <dbReference type="ARBA" id="ARBA00023054"/>
    </source>
</evidence>
<keyword evidence="8" id="KW-0687">Ribonucleoprotein</keyword>
<dbReference type="GO" id="GO:0005840">
    <property type="term" value="C:ribosome"/>
    <property type="evidence" value="ECO:0007669"/>
    <property type="project" value="UniProtKB-KW"/>
</dbReference>
<evidence type="ECO:0000256" key="6">
    <source>
        <dbReference type="ARBA" id="ARBA00023128"/>
    </source>
</evidence>
<comment type="function">
    <text evidence="13">Acts as a negative regulator of G1 to S cell cycle phase progression by inhibiting cyclin-dependent kinases. Inhibitory effects are additive with GADD45 proteins but also occur in the absence of GADD45 proteins. Acts as a repressor of the orphan nuclear receptor NR4A1 by inhibiting AB domain-mediated transcriptional activity. May be involved in the hormone-mediated regulation of NR4A1 transcriptional activity. May play a role in mitochondrial protein synthesis.</text>
</comment>
<keyword evidence="7" id="KW-0539">Nucleus</keyword>
<comment type="similarity">
    <text evidence="3">Belongs to the mitochondrion-specific ribosomal protein mL64 family.</text>
</comment>
<dbReference type="InterPro" id="IPR018472">
    <property type="entry name" value="Ribosomal_mL64"/>
</dbReference>